<dbReference type="GO" id="GO:0043200">
    <property type="term" value="P:response to amino acid"/>
    <property type="evidence" value="ECO:0007669"/>
    <property type="project" value="TreeGrafter"/>
</dbReference>
<sequence>MGRIRYYVYMREPQMKSDRLPELDSVDWAILELLQVDATMPNKDIAAKVGVAPSTCLERIRRMRRNGTIVATRAHVAPSLLGKGEQAFLGIQIRPHARDTANDFVQKALALPETLALYNVSGSDDYLVHVAVANSTELQTLIIDKLLALPQVAHCRTQLIFGEPLVAPLRHRPSAGAPRG</sequence>
<evidence type="ECO:0000313" key="6">
    <source>
        <dbReference type="Proteomes" id="UP000184512"/>
    </source>
</evidence>
<dbReference type="Proteomes" id="UP000184512">
    <property type="component" value="Unassembled WGS sequence"/>
</dbReference>
<keyword evidence="1" id="KW-0805">Transcription regulation</keyword>
<organism evidence="5 6">
    <name type="scientific">Tessaracoccus bendigoensis DSM 12906</name>
    <dbReference type="NCBI Taxonomy" id="1123357"/>
    <lineage>
        <taxon>Bacteria</taxon>
        <taxon>Bacillati</taxon>
        <taxon>Actinomycetota</taxon>
        <taxon>Actinomycetes</taxon>
        <taxon>Propionibacteriales</taxon>
        <taxon>Propionibacteriaceae</taxon>
        <taxon>Tessaracoccus</taxon>
    </lineage>
</organism>
<dbReference type="InterPro" id="IPR019887">
    <property type="entry name" value="Tscrpt_reg_AsnC/Lrp_C"/>
</dbReference>
<dbReference type="InterPro" id="IPR036390">
    <property type="entry name" value="WH_DNA-bd_sf"/>
</dbReference>
<feature type="domain" description="HTH asnC-type" evidence="4">
    <location>
        <begin position="23"/>
        <end position="84"/>
    </location>
</feature>
<dbReference type="SUPFAM" id="SSF46785">
    <property type="entry name" value="Winged helix' DNA-binding domain"/>
    <property type="match status" value="1"/>
</dbReference>
<dbReference type="STRING" id="1123357.SAMN02745244_02818"/>
<dbReference type="InterPro" id="IPR011008">
    <property type="entry name" value="Dimeric_a/b-barrel"/>
</dbReference>
<evidence type="ECO:0000256" key="1">
    <source>
        <dbReference type="ARBA" id="ARBA00023015"/>
    </source>
</evidence>
<dbReference type="Gene3D" id="3.30.70.920">
    <property type="match status" value="1"/>
</dbReference>
<dbReference type="Pfam" id="PF13404">
    <property type="entry name" value="HTH_AsnC-type"/>
    <property type="match status" value="1"/>
</dbReference>
<dbReference type="SMART" id="SM00344">
    <property type="entry name" value="HTH_ASNC"/>
    <property type="match status" value="1"/>
</dbReference>
<dbReference type="PROSITE" id="PS50956">
    <property type="entry name" value="HTH_ASNC_2"/>
    <property type="match status" value="1"/>
</dbReference>
<name>A0A1M6KG93_9ACTN</name>
<dbReference type="PRINTS" id="PR00033">
    <property type="entry name" value="HTHASNC"/>
</dbReference>
<keyword evidence="2" id="KW-0238">DNA-binding</keyword>
<evidence type="ECO:0000313" key="5">
    <source>
        <dbReference type="EMBL" id="SHJ57971.1"/>
    </source>
</evidence>
<keyword evidence="3" id="KW-0804">Transcription</keyword>
<evidence type="ECO:0000256" key="2">
    <source>
        <dbReference type="ARBA" id="ARBA00023125"/>
    </source>
</evidence>
<evidence type="ECO:0000256" key="3">
    <source>
        <dbReference type="ARBA" id="ARBA00023163"/>
    </source>
</evidence>
<dbReference type="InterPro" id="IPR000485">
    <property type="entry name" value="AsnC-type_HTH_dom"/>
</dbReference>
<dbReference type="Gene3D" id="1.10.10.10">
    <property type="entry name" value="Winged helix-like DNA-binding domain superfamily/Winged helix DNA-binding domain"/>
    <property type="match status" value="1"/>
</dbReference>
<evidence type="ECO:0000259" key="4">
    <source>
        <dbReference type="PROSITE" id="PS50956"/>
    </source>
</evidence>
<keyword evidence="6" id="KW-1185">Reference proteome</keyword>
<dbReference type="GO" id="GO:0043565">
    <property type="term" value="F:sequence-specific DNA binding"/>
    <property type="evidence" value="ECO:0007669"/>
    <property type="project" value="InterPro"/>
</dbReference>
<dbReference type="EMBL" id="FQZG01000059">
    <property type="protein sequence ID" value="SHJ57971.1"/>
    <property type="molecule type" value="Genomic_DNA"/>
</dbReference>
<reference evidence="5 6" key="1">
    <citation type="submission" date="2016-11" db="EMBL/GenBank/DDBJ databases">
        <authorList>
            <person name="Jaros S."/>
            <person name="Januszkiewicz K."/>
            <person name="Wedrychowicz H."/>
        </authorList>
    </citation>
    <scope>NUCLEOTIDE SEQUENCE [LARGE SCALE GENOMIC DNA]</scope>
    <source>
        <strain evidence="5 6">DSM 12906</strain>
    </source>
</reference>
<protein>
    <submittedName>
        <fullName evidence="5">Transcriptional regulator, AsnC family</fullName>
    </submittedName>
</protein>
<dbReference type="PANTHER" id="PTHR30154:SF54">
    <property type="entry name" value="POSSIBLE TRANSCRIPTIONAL REGULATORY PROTEIN (PROBABLY LRP_ASNC-FAMILY)"/>
    <property type="match status" value="1"/>
</dbReference>
<gene>
    <name evidence="5" type="ORF">SAMN02745244_02818</name>
</gene>
<dbReference type="GO" id="GO:0005829">
    <property type="term" value="C:cytosol"/>
    <property type="evidence" value="ECO:0007669"/>
    <property type="project" value="TreeGrafter"/>
</dbReference>
<dbReference type="InterPro" id="IPR019888">
    <property type="entry name" value="Tscrpt_reg_AsnC-like"/>
</dbReference>
<dbReference type="Pfam" id="PF01037">
    <property type="entry name" value="AsnC_trans_reg"/>
    <property type="match status" value="1"/>
</dbReference>
<accession>A0A1M6KG93</accession>
<dbReference type="AlphaFoldDB" id="A0A1M6KG93"/>
<dbReference type="PANTHER" id="PTHR30154">
    <property type="entry name" value="LEUCINE-RESPONSIVE REGULATORY PROTEIN"/>
    <property type="match status" value="1"/>
</dbReference>
<dbReference type="SUPFAM" id="SSF54909">
    <property type="entry name" value="Dimeric alpha+beta barrel"/>
    <property type="match status" value="1"/>
</dbReference>
<proteinExistence type="predicted"/>
<dbReference type="InterPro" id="IPR036388">
    <property type="entry name" value="WH-like_DNA-bd_sf"/>
</dbReference>